<dbReference type="InterPro" id="IPR036397">
    <property type="entry name" value="RNaseH_sf"/>
</dbReference>
<dbReference type="EMBL" id="CAJVQB010032824">
    <property type="protein sequence ID" value="CAG8818866.1"/>
    <property type="molecule type" value="Genomic_DNA"/>
</dbReference>
<comment type="caution">
    <text evidence="1">The sequence shown here is derived from an EMBL/GenBank/DDBJ whole genome shotgun (WGS) entry which is preliminary data.</text>
</comment>
<dbReference type="Gene3D" id="3.30.420.10">
    <property type="entry name" value="Ribonuclease H-like superfamily/Ribonuclease H"/>
    <property type="match status" value="1"/>
</dbReference>
<organism evidence="1 2">
    <name type="scientific">Gigaspora margarita</name>
    <dbReference type="NCBI Taxonomy" id="4874"/>
    <lineage>
        <taxon>Eukaryota</taxon>
        <taxon>Fungi</taxon>
        <taxon>Fungi incertae sedis</taxon>
        <taxon>Mucoromycota</taxon>
        <taxon>Glomeromycotina</taxon>
        <taxon>Glomeromycetes</taxon>
        <taxon>Diversisporales</taxon>
        <taxon>Gigasporaceae</taxon>
        <taxon>Gigaspora</taxon>
    </lineage>
</organism>
<name>A0ABN7W6V4_GIGMA</name>
<feature type="non-terminal residue" evidence="1">
    <location>
        <position position="317"/>
    </location>
</feature>
<protein>
    <submittedName>
        <fullName evidence="1">11025_t:CDS:1</fullName>
    </submittedName>
</protein>
<gene>
    <name evidence="1" type="ORF">GMARGA_LOCUS27166</name>
</gene>
<sequence length="317" mass="37383">ILKQEFWTQPTKSLGIKVQLEKVSQDHRIKEWIVLKSKGGQVNMEKSKTRKKDVQDVIEDKVWCHAGTDKVSRIQDEPLEETYKDLVDNEVNQEMICNPIRIQRIEEEKVKGHSNILENDIADSLAKKGAREDNEIRSSINKIALAVVDIEWANLRSSKYWIEKKEGKNQIVWKETWKDIENFKEGNCIDKGKNRDWIFWVKYLNEALPTMDKLNKRNPDLYESSICIACGAEEETQDHLVTYQEHQTSWNRTKEEAFDDTNNLEEVRESIRDKVFGTNQQEKFEVREELMRDLLSTERKERMENLVQNGKKKTKIV</sequence>
<accession>A0ABN7W6V4</accession>
<evidence type="ECO:0000313" key="1">
    <source>
        <dbReference type="EMBL" id="CAG8818866.1"/>
    </source>
</evidence>
<evidence type="ECO:0000313" key="2">
    <source>
        <dbReference type="Proteomes" id="UP000789901"/>
    </source>
</evidence>
<reference evidence="1 2" key="1">
    <citation type="submission" date="2021-06" db="EMBL/GenBank/DDBJ databases">
        <authorList>
            <person name="Kallberg Y."/>
            <person name="Tangrot J."/>
            <person name="Rosling A."/>
        </authorList>
    </citation>
    <scope>NUCLEOTIDE SEQUENCE [LARGE SCALE GENOMIC DNA]</scope>
    <source>
        <strain evidence="1 2">120-4 pot B 10/14</strain>
    </source>
</reference>
<feature type="non-terminal residue" evidence="1">
    <location>
        <position position="1"/>
    </location>
</feature>
<proteinExistence type="predicted"/>
<dbReference type="Proteomes" id="UP000789901">
    <property type="component" value="Unassembled WGS sequence"/>
</dbReference>
<keyword evidence="2" id="KW-1185">Reference proteome</keyword>